<dbReference type="PANTHER" id="PTHR11829">
    <property type="entry name" value="FORKHEAD BOX PROTEIN"/>
    <property type="match status" value="1"/>
</dbReference>
<comment type="subcellular location">
    <subcellularLocation>
        <location evidence="7">Nucleus</location>
    </subcellularLocation>
</comment>
<evidence type="ECO:0000256" key="7">
    <source>
        <dbReference type="PROSITE-ProRule" id="PRU00089"/>
    </source>
</evidence>
<dbReference type="SMART" id="SM00339">
    <property type="entry name" value="FH"/>
    <property type="match status" value="1"/>
</dbReference>
<dbReference type="GO" id="GO:0030154">
    <property type="term" value="P:cell differentiation"/>
    <property type="evidence" value="ECO:0000318"/>
    <property type="project" value="GO_Central"/>
</dbReference>
<dbReference type="OMA" id="WYKENDA"/>
<dbReference type="GO" id="GO:0005634">
    <property type="term" value="C:nucleus"/>
    <property type="evidence" value="ECO:0007669"/>
    <property type="project" value="UniProtKB-SubCell"/>
</dbReference>
<dbReference type="SUPFAM" id="SSF46785">
    <property type="entry name" value="Winged helix' DNA-binding domain"/>
    <property type="match status" value="1"/>
</dbReference>
<evidence type="ECO:0000313" key="10">
    <source>
        <dbReference type="Proteomes" id="UP000001593"/>
    </source>
</evidence>
<evidence type="ECO:0000256" key="6">
    <source>
        <dbReference type="ARBA" id="ARBA00034872"/>
    </source>
</evidence>
<evidence type="ECO:0000313" key="9">
    <source>
        <dbReference type="EMBL" id="EDO42654.1"/>
    </source>
</evidence>
<dbReference type="eggNOG" id="KOG2294">
    <property type="taxonomic scope" value="Eukaryota"/>
</dbReference>
<dbReference type="Pfam" id="PF00250">
    <property type="entry name" value="Forkhead"/>
    <property type="match status" value="1"/>
</dbReference>
<proteinExistence type="predicted"/>
<dbReference type="PROSITE" id="PS50039">
    <property type="entry name" value="FORK_HEAD_3"/>
    <property type="match status" value="1"/>
</dbReference>
<accession>A7S0W7</accession>
<dbReference type="GO" id="GO:0006357">
    <property type="term" value="P:regulation of transcription by RNA polymerase II"/>
    <property type="evidence" value="ECO:0000318"/>
    <property type="project" value="GO_Central"/>
</dbReference>
<dbReference type="AlphaFoldDB" id="A7S0W7"/>
<feature type="non-terminal residue" evidence="9">
    <location>
        <position position="1"/>
    </location>
</feature>
<dbReference type="PRINTS" id="PR00053">
    <property type="entry name" value="FORKHEAD"/>
</dbReference>
<dbReference type="PANTHER" id="PTHR11829:SF411">
    <property type="entry name" value="FORKHEAD BOX PROTEIN L2"/>
    <property type="match status" value="1"/>
</dbReference>
<dbReference type="InterPro" id="IPR036390">
    <property type="entry name" value="WH_DNA-bd_sf"/>
</dbReference>
<feature type="DNA-binding region" description="Fork-head" evidence="7">
    <location>
        <begin position="3"/>
        <end position="97"/>
    </location>
</feature>
<dbReference type="Proteomes" id="UP000001593">
    <property type="component" value="Unassembled WGS sequence"/>
</dbReference>
<dbReference type="GO" id="GO:0009653">
    <property type="term" value="P:anatomical structure morphogenesis"/>
    <property type="evidence" value="ECO:0000318"/>
    <property type="project" value="GO_Central"/>
</dbReference>
<dbReference type="Gene3D" id="1.10.10.10">
    <property type="entry name" value="Winged helix-like DNA-binding domain superfamily/Winged helix DNA-binding domain"/>
    <property type="match status" value="1"/>
</dbReference>
<evidence type="ECO:0000259" key="8">
    <source>
        <dbReference type="PROSITE" id="PS50039"/>
    </source>
</evidence>
<keyword evidence="1" id="KW-1017">Isopeptide bond</keyword>
<keyword evidence="2" id="KW-0221">Differentiation</keyword>
<protein>
    <recommendedName>
        <fullName evidence="6">Forkhead box protein L2</fullName>
    </recommendedName>
</protein>
<keyword evidence="3" id="KW-0832">Ubl conjugation</keyword>
<dbReference type="InterPro" id="IPR001766">
    <property type="entry name" value="Fork_head_dom"/>
</dbReference>
<feature type="non-terminal residue" evidence="9">
    <location>
        <position position="98"/>
    </location>
</feature>
<reference evidence="9 10" key="1">
    <citation type="journal article" date="2007" name="Science">
        <title>Sea anemone genome reveals ancestral eumetazoan gene repertoire and genomic organization.</title>
        <authorList>
            <person name="Putnam N.H."/>
            <person name="Srivastava M."/>
            <person name="Hellsten U."/>
            <person name="Dirks B."/>
            <person name="Chapman J."/>
            <person name="Salamov A."/>
            <person name="Terry A."/>
            <person name="Shapiro H."/>
            <person name="Lindquist E."/>
            <person name="Kapitonov V.V."/>
            <person name="Jurka J."/>
            <person name="Genikhovich G."/>
            <person name="Grigoriev I.V."/>
            <person name="Lucas S.M."/>
            <person name="Steele R.E."/>
            <person name="Finnerty J.R."/>
            <person name="Technau U."/>
            <person name="Martindale M.Q."/>
            <person name="Rokhsar D.S."/>
        </authorList>
    </citation>
    <scope>NUCLEOTIDE SEQUENCE [LARGE SCALE GENOMIC DNA]</scope>
    <source>
        <strain evidence="10">CH2 X CH6</strain>
    </source>
</reference>
<dbReference type="InterPro" id="IPR050211">
    <property type="entry name" value="FOX_domain-containing"/>
</dbReference>
<dbReference type="FunFam" id="1.10.10.10:FF:001472">
    <property type="entry name" value="Forkhead domain protein 1"/>
    <property type="match status" value="1"/>
</dbReference>
<dbReference type="InParanoid" id="A7S0W7"/>
<evidence type="ECO:0000256" key="4">
    <source>
        <dbReference type="ARBA" id="ARBA00023125"/>
    </source>
</evidence>
<organism evidence="9 10">
    <name type="scientific">Nematostella vectensis</name>
    <name type="common">Starlet sea anemone</name>
    <dbReference type="NCBI Taxonomy" id="45351"/>
    <lineage>
        <taxon>Eukaryota</taxon>
        <taxon>Metazoa</taxon>
        <taxon>Cnidaria</taxon>
        <taxon>Anthozoa</taxon>
        <taxon>Hexacorallia</taxon>
        <taxon>Actiniaria</taxon>
        <taxon>Edwardsiidae</taxon>
        <taxon>Nematostella</taxon>
    </lineage>
</organism>
<dbReference type="HOGENOM" id="CLU_077699_5_2_1"/>
<dbReference type="InterPro" id="IPR036388">
    <property type="entry name" value="WH-like_DNA-bd_sf"/>
</dbReference>
<evidence type="ECO:0000256" key="2">
    <source>
        <dbReference type="ARBA" id="ARBA00022782"/>
    </source>
</evidence>
<name>A7S0W7_NEMVE</name>
<keyword evidence="10" id="KW-1185">Reference proteome</keyword>
<evidence type="ECO:0000256" key="3">
    <source>
        <dbReference type="ARBA" id="ARBA00022843"/>
    </source>
</evidence>
<sequence>LPKPPYSYVALISMAIKQSKGQKITLSGIYQFIIENFPYYRLNKRGWQNSIRHNLSLNKCFVKIPRERSDPGKGCYWALDPAYEEMFEDGNFRRRRRR</sequence>
<evidence type="ECO:0000256" key="5">
    <source>
        <dbReference type="ARBA" id="ARBA00023242"/>
    </source>
</evidence>
<dbReference type="EMBL" id="DS469562">
    <property type="protein sequence ID" value="EDO42654.1"/>
    <property type="molecule type" value="Genomic_DNA"/>
</dbReference>
<feature type="domain" description="Fork-head" evidence="8">
    <location>
        <begin position="3"/>
        <end position="97"/>
    </location>
</feature>
<evidence type="ECO:0000256" key="1">
    <source>
        <dbReference type="ARBA" id="ARBA00022499"/>
    </source>
</evidence>
<keyword evidence="4 7" id="KW-0238">DNA-binding</keyword>
<dbReference type="GO" id="GO:0000981">
    <property type="term" value="F:DNA-binding transcription factor activity, RNA polymerase II-specific"/>
    <property type="evidence" value="ECO:0000318"/>
    <property type="project" value="GO_Central"/>
</dbReference>
<dbReference type="PhylomeDB" id="A7S0W7"/>
<dbReference type="STRING" id="45351.A7S0W7"/>
<keyword evidence="5 7" id="KW-0539">Nucleus</keyword>
<dbReference type="PROSITE" id="PS00657">
    <property type="entry name" value="FORK_HEAD_1"/>
    <property type="match status" value="1"/>
</dbReference>
<dbReference type="InterPro" id="IPR018122">
    <property type="entry name" value="TF_fork_head_CS_1"/>
</dbReference>
<dbReference type="PROSITE" id="PS00658">
    <property type="entry name" value="FORK_HEAD_2"/>
    <property type="match status" value="1"/>
</dbReference>
<dbReference type="GO" id="GO:0000978">
    <property type="term" value="F:RNA polymerase II cis-regulatory region sequence-specific DNA binding"/>
    <property type="evidence" value="ECO:0000318"/>
    <property type="project" value="GO_Central"/>
</dbReference>
<gene>
    <name evidence="9" type="ORF">NEMVEDRAFT_v1g58039</name>
</gene>
<dbReference type="InterPro" id="IPR030456">
    <property type="entry name" value="TF_fork_head_CS_2"/>
</dbReference>